<name>A0A6A6DIU9_9PEZI</name>
<evidence type="ECO:0000259" key="1">
    <source>
        <dbReference type="Pfam" id="PF24476"/>
    </source>
</evidence>
<reference evidence="2" key="1">
    <citation type="journal article" date="2020" name="Stud. Mycol.">
        <title>101 Dothideomycetes genomes: a test case for predicting lifestyles and emergence of pathogens.</title>
        <authorList>
            <person name="Haridas S."/>
            <person name="Albert R."/>
            <person name="Binder M."/>
            <person name="Bloem J."/>
            <person name="Labutti K."/>
            <person name="Salamov A."/>
            <person name="Andreopoulos B."/>
            <person name="Baker S."/>
            <person name="Barry K."/>
            <person name="Bills G."/>
            <person name="Bluhm B."/>
            <person name="Cannon C."/>
            <person name="Castanera R."/>
            <person name="Culley D."/>
            <person name="Daum C."/>
            <person name="Ezra D."/>
            <person name="Gonzalez J."/>
            <person name="Henrissat B."/>
            <person name="Kuo A."/>
            <person name="Liang C."/>
            <person name="Lipzen A."/>
            <person name="Lutzoni F."/>
            <person name="Magnuson J."/>
            <person name="Mondo S."/>
            <person name="Nolan M."/>
            <person name="Ohm R."/>
            <person name="Pangilinan J."/>
            <person name="Park H.-J."/>
            <person name="Ramirez L."/>
            <person name="Alfaro M."/>
            <person name="Sun H."/>
            <person name="Tritt A."/>
            <person name="Yoshinaga Y."/>
            <person name="Zwiers L.-H."/>
            <person name="Turgeon B."/>
            <person name="Goodwin S."/>
            <person name="Spatafora J."/>
            <person name="Crous P."/>
            <person name="Grigoriev I."/>
        </authorList>
    </citation>
    <scope>NUCLEOTIDE SEQUENCE</scope>
    <source>
        <strain evidence="2">CBS 207.26</strain>
    </source>
</reference>
<sequence>MSRIIRNESLYNLGVVLIELWYGKQLSQLHHPEDGPIDSSDARTSLMSCWNTADRLVDELYSEAGGIYSDAVRRCIRCDFGRHGSTLEDLSFLKAVYEGVVEPLQRNYDYIPRASSPGSDGHLV</sequence>
<evidence type="ECO:0000313" key="2">
    <source>
        <dbReference type="EMBL" id="KAF2178169.1"/>
    </source>
</evidence>
<protein>
    <recommendedName>
        <fullName evidence="1">DUF7580 domain-containing protein</fullName>
    </recommendedName>
</protein>
<evidence type="ECO:0000313" key="3">
    <source>
        <dbReference type="Proteomes" id="UP000800200"/>
    </source>
</evidence>
<organism evidence="2 3">
    <name type="scientific">Zopfia rhizophila CBS 207.26</name>
    <dbReference type="NCBI Taxonomy" id="1314779"/>
    <lineage>
        <taxon>Eukaryota</taxon>
        <taxon>Fungi</taxon>
        <taxon>Dikarya</taxon>
        <taxon>Ascomycota</taxon>
        <taxon>Pezizomycotina</taxon>
        <taxon>Dothideomycetes</taxon>
        <taxon>Dothideomycetes incertae sedis</taxon>
        <taxon>Zopfiaceae</taxon>
        <taxon>Zopfia</taxon>
    </lineage>
</organism>
<dbReference type="EMBL" id="ML994677">
    <property type="protein sequence ID" value="KAF2178169.1"/>
    <property type="molecule type" value="Genomic_DNA"/>
</dbReference>
<dbReference type="InterPro" id="IPR056002">
    <property type="entry name" value="DUF7580"/>
</dbReference>
<dbReference type="Pfam" id="PF24476">
    <property type="entry name" value="DUF7580"/>
    <property type="match status" value="1"/>
</dbReference>
<proteinExistence type="predicted"/>
<dbReference type="AlphaFoldDB" id="A0A6A6DIU9"/>
<gene>
    <name evidence="2" type="ORF">K469DRAFT_695706</name>
</gene>
<dbReference type="Proteomes" id="UP000800200">
    <property type="component" value="Unassembled WGS sequence"/>
</dbReference>
<dbReference type="PANTHER" id="PTHR35186:SF4">
    <property type="entry name" value="PRION-INHIBITION AND PROPAGATION HELO DOMAIN-CONTAINING PROTEIN"/>
    <property type="match status" value="1"/>
</dbReference>
<accession>A0A6A6DIU9</accession>
<dbReference type="PANTHER" id="PTHR35186">
    <property type="entry name" value="ANK_REP_REGION DOMAIN-CONTAINING PROTEIN"/>
    <property type="match status" value="1"/>
</dbReference>
<keyword evidence="3" id="KW-1185">Reference proteome</keyword>
<feature type="domain" description="DUF7580" evidence="1">
    <location>
        <begin position="6"/>
        <end position="108"/>
    </location>
</feature>
<dbReference type="OrthoDB" id="3565018at2759"/>